<reference evidence="9 10" key="1">
    <citation type="journal article" date="2023" name="Elife">
        <title>Identification of key yeast species and microbe-microbe interactions impacting larval growth of Drosophila in the wild.</title>
        <authorList>
            <person name="Mure A."/>
            <person name="Sugiura Y."/>
            <person name="Maeda R."/>
            <person name="Honda K."/>
            <person name="Sakurai N."/>
            <person name="Takahashi Y."/>
            <person name="Watada M."/>
            <person name="Katoh T."/>
            <person name="Gotoh A."/>
            <person name="Gotoh Y."/>
            <person name="Taniguchi I."/>
            <person name="Nakamura K."/>
            <person name="Hayashi T."/>
            <person name="Katayama T."/>
            <person name="Uemura T."/>
            <person name="Hattori Y."/>
        </authorList>
    </citation>
    <scope>NUCLEOTIDE SEQUENCE [LARGE SCALE GENOMIC DNA]</scope>
    <source>
        <strain evidence="9 10">KH-74</strain>
    </source>
</reference>
<evidence type="ECO:0000313" key="10">
    <source>
        <dbReference type="Proteomes" id="UP001377567"/>
    </source>
</evidence>
<evidence type="ECO:0000256" key="1">
    <source>
        <dbReference type="ARBA" id="ARBA00004496"/>
    </source>
</evidence>
<organism evidence="9 10">
    <name type="scientific">Maudiozyma humilis</name>
    <name type="common">Sour dough yeast</name>
    <name type="synonym">Kazachstania humilis</name>
    <dbReference type="NCBI Taxonomy" id="51915"/>
    <lineage>
        <taxon>Eukaryota</taxon>
        <taxon>Fungi</taxon>
        <taxon>Dikarya</taxon>
        <taxon>Ascomycota</taxon>
        <taxon>Saccharomycotina</taxon>
        <taxon>Saccharomycetes</taxon>
        <taxon>Saccharomycetales</taxon>
        <taxon>Saccharomycetaceae</taxon>
        <taxon>Maudiozyma</taxon>
    </lineage>
</organism>
<comment type="function">
    <text evidence="7">Component of the signal recognition particle (SRP) complex, a ribonucleoprotein complex that mediates the cotranslational targeting of secretory and membrane proteins to the endoplasmic reticulum (ER).</text>
</comment>
<proteinExistence type="inferred from homology"/>
<feature type="region of interest" description="Disordered" evidence="8">
    <location>
        <begin position="118"/>
        <end position="146"/>
    </location>
</feature>
<evidence type="ECO:0000256" key="8">
    <source>
        <dbReference type="SAM" id="MobiDB-lite"/>
    </source>
</evidence>
<gene>
    <name evidence="9" type="ORF">DAKH74_002980</name>
</gene>
<dbReference type="GO" id="GO:0008312">
    <property type="term" value="F:7S RNA binding"/>
    <property type="evidence" value="ECO:0007669"/>
    <property type="project" value="UniProtKB-UniRule"/>
</dbReference>
<dbReference type="AlphaFoldDB" id="A0AAV5RRA0"/>
<feature type="compositionally biased region" description="Basic residues" evidence="8">
    <location>
        <begin position="122"/>
        <end position="146"/>
    </location>
</feature>
<dbReference type="InterPro" id="IPR009018">
    <property type="entry name" value="Signal_recog_particle_SRP9/14"/>
</dbReference>
<keyword evidence="3 7" id="KW-0963">Cytoplasm</keyword>
<evidence type="ECO:0000256" key="5">
    <source>
        <dbReference type="ARBA" id="ARBA00023135"/>
    </source>
</evidence>
<keyword evidence="10" id="KW-1185">Reference proteome</keyword>
<dbReference type="GO" id="GO:0030942">
    <property type="term" value="F:endoplasmic reticulum signal peptide binding"/>
    <property type="evidence" value="ECO:0007669"/>
    <property type="project" value="UniProtKB-UniRule"/>
</dbReference>
<dbReference type="PANTHER" id="PTHR12013">
    <property type="entry name" value="SIGNAL RECOGNITION PARTICLE 14 KD PROTEIN"/>
    <property type="match status" value="1"/>
</dbReference>
<dbReference type="SUPFAM" id="SSF54762">
    <property type="entry name" value="Signal recognition particle alu RNA binding heterodimer, SRP9/14"/>
    <property type="match status" value="1"/>
</dbReference>
<comment type="subunit">
    <text evidence="7">Component of a fungal signal recognition particle (SRP) complex that consists of a 7SL RNA molecule (scR1) and at least six protein subunits: SRP72, SRP68, SRP54, SEC65, SRP21 and SRP14.</text>
</comment>
<dbReference type="Pfam" id="PF02290">
    <property type="entry name" value="SRP14"/>
    <property type="match status" value="1"/>
</dbReference>
<comment type="subcellular location">
    <subcellularLocation>
        <location evidence="1 7">Cytoplasm</location>
    </subcellularLocation>
</comment>
<dbReference type="GO" id="GO:0005786">
    <property type="term" value="C:signal recognition particle, endoplasmic reticulum targeting"/>
    <property type="evidence" value="ECO:0007669"/>
    <property type="project" value="UniProtKB-UniRule"/>
</dbReference>
<keyword evidence="4 7" id="KW-0694">RNA-binding</keyword>
<name>A0AAV5RRA0_MAUHU</name>
<evidence type="ECO:0000256" key="3">
    <source>
        <dbReference type="ARBA" id="ARBA00022490"/>
    </source>
</evidence>
<evidence type="ECO:0000256" key="4">
    <source>
        <dbReference type="ARBA" id="ARBA00022884"/>
    </source>
</evidence>
<evidence type="ECO:0000256" key="6">
    <source>
        <dbReference type="ARBA" id="ARBA00023274"/>
    </source>
</evidence>
<sequence>MVNEGCIPESEFLVKAGEYIKAANEKHISVRLTVKRLVKKDEVDGNPEFDPTRNPVFDVSKVSSLNSKVKNNSDSKYPLLIRLSYGSHGKKTKCSSVIDSTNLDKFWQDYSNIAKSGMNGLVKKKKKKAKNANSKDKKKKSQRAQK</sequence>
<dbReference type="EMBL" id="BTGD01000001">
    <property type="protein sequence ID" value="GMM53682.1"/>
    <property type="molecule type" value="Genomic_DNA"/>
</dbReference>
<dbReference type="InterPro" id="IPR003210">
    <property type="entry name" value="Signal_recog_particle_SRP14"/>
</dbReference>
<evidence type="ECO:0000256" key="7">
    <source>
        <dbReference type="RuleBase" id="RU368100"/>
    </source>
</evidence>
<evidence type="ECO:0000313" key="9">
    <source>
        <dbReference type="EMBL" id="GMM53682.1"/>
    </source>
</evidence>
<dbReference type="Proteomes" id="UP001377567">
    <property type="component" value="Unassembled WGS sequence"/>
</dbReference>
<accession>A0AAV5RRA0</accession>
<protein>
    <recommendedName>
        <fullName evidence="7">Signal recognition particle subunit SRP14</fullName>
    </recommendedName>
    <alternativeName>
        <fullName evidence="7">Signal recognition particle 14 kDa protein</fullName>
    </alternativeName>
</protein>
<keyword evidence="5 7" id="KW-0733">Signal recognition particle</keyword>
<evidence type="ECO:0000256" key="2">
    <source>
        <dbReference type="ARBA" id="ARBA00010349"/>
    </source>
</evidence>
<comment type="caution">
    <text evidence="9">The sequence shown here is derived from an EMBL/GenBank/DDBJ whole genome shotgun (WGS) entry which is preliminary data.</text>
</comment>
<dbReference type="GO" id="GO:0006614">
    <property type="term" value="P:SRP-dependent cotranslational protein targeting to membrane"/>
    <property type="evidence" value="ECO:0007669"/>
    <property type="project" value="UniProtKB-UniRule"/>
</dbReference>
<keyword evidence="6 7" id="KW-0687">Ribonucleoprotein</keyword>
<dbReference type="Gene3D" id="3.30.720.10">
    <property type="entry name" value="Signal recognition particle alu RNA binding heterodimer, srp9/1"/>
    <property type="match status" value="1"/>
</dbReference>
<comment type="similarity">
    <text evidence="2 7">Belongs to the SRP14 family.</text>
</comment>